<evidence type="ECO:0000313" key="6">
    <source>
        <dbReference type="Proteomes" id="UP000019471"/>
    </source>
</evidence>
<keyword evidence="2" id="KW-0812">Transmembrane</keyword>
<dbReference type="SUPFAM" id="SSF103473">
    <property type="entry name" value="MFS general substrate transporter"/>
    <property type="match status" value="1"/>
</dbReference>
<organism evidence="5 6">
    <name type="scientific">Cladophialophora psammophila CBS 110553</name>
    <dbReference type="NCBI Taxonomy" id="1182543"/>
    <lineage>
        <taxon>Eukaryota</taxon>
        <taxon>Fungi</taxon>
        <taxon>Dikarya</taxon>
        <taxon>Ascomycota</taxon>
        <taxon>Pezizomycotina</taxon>
        <taxon>Eurotiomycetes</taxon>
        <taxon>Chaetothyriomycetidae</taxon>
        <taxon>Chaetothyriales</taxon>
        <taxon>Herpotrichiellaceae</taxon>
        <taxon>Cladophialophora</taxon>
    </lineage>
</organism>
<dbReference type="Pfam" id="PF00083">
    <property type="entry name" value="Sugar_tr"/>
    <property type="match status" value="1"/>
</dbReference>
<gene>
    <name evidence="5" type="ORF">A1O5_07734</name>
</gene>
<evidence type="ECO:0008006" key="7">
    <source>
        <dbReference type="Google" id="ProtNLM"/>
    </source>
</evidence>
<proteinExistence type="predicted"/>
<evidence type="ECO:0000256" key="1">
    <source>
        <dbReference type="ARBA" id="ARBA00004141"/>
    </source>
</evidence>
<keyword evidence="3" id="KW-1133">Transmembrane helix</keyword>
<dbReference type="HOGENOM" id="CLU_2049458_0_0_1"/>
<evidence type="ECO:0000256" key="2">
    <source>
        <dbReference type="ARBA" id="ARBA00022692"/>
    </source>
</evidence>
<dbReference type="PANTHER" id="PTHR48022">
    <property type="entry name" value="PLASTIDIC GLUCOSE TRANSPORTER 4"/>
    <property type="match status" value="1"/>
</dbReference>
<keyword evidence="4" id="KW-0472">Membrane</keyword>
<dbReference type="InterPro" id="IPR050360">
    <property type="entry name" value="MFS_Sugar_Transporters"/>
</dbReference>
<dbReference type="GeneID" id="19192440"/>
<keyword evidence="6" id="KW-1185">Reference proteome</keyword>
<dbReference type="GO" id="GO:0016020">
    <property type="term" value="C:membrane"/>
    <property type="evidence" value="ECO:0007669"/>
    <property type="project" value="UniProtKB-SubCell"/>
</dbReference>
<reference evidence="5 6" key="1">
    <citation type="submission" date="2013-03" db="EMBL/GenBank/DDBJ databases">
        <title>The Genome Sequence of Cladophialophora psammophila CBS 110553.</title>
        <authorList>
            <consortium name="The Broad Institute Genomics Platform"/>
            <person name="Cuomo C."/>
            <person name="de Hoog S."/>
            <person name="Gorbushina A."/>
            <person name="Walker B."/>
            <person name="Young S.K."/>
            <person name="Zeng Q."/>
            <person name="Gargeya S."/>
            <person name="Fitzgerald M."/>
            <person name="Haas B."/>
            <person name="Abouelleil A."/>
            <person name="Allen A.W."/>
            <person name="Alvarado L."/>
            <person name="Arachchi H.M."/>
            <person name="Berlin A.M."/>
            <person name="Chapman S.B."/>
            <person name="Gainer-Dewar J."/>
            <person name="Goldberg J."/>
            <person name="Griggs A."/>
            <person name="Gujja S."/>
            <person name="Hansen M."/>
            <person name="Howarth C."/>
            <person name="Imamovic A."/>
            <person name="Ireland A."/>
            <person name="Larimer J."/>
            <person name="McCowan C."/>
            <person name="Murphy C."/>
            <person name="Pearson M."/>
            <person name="Poon T.W."/>
            <person name="Priest M."/>
            <person name="Roberts A."/>
            <person name="Saif S."/>
            <person name="Shea T."/>
            <person name="Sisk P."/>
            <person name="Sykes S."/>
            <person name="Wortman J."/>
            <person name="Nusbaum C."/>
            <person name="Birren B."/>
        </authorList>
    </citation>
    <scope>NUCLEOTIDE SEQUENCE [LARGE SCALE GENOMIC DNA]</scope>
    <source>
        <strain evidence="5 6">CBS 110553</strain>
    </source>
</reference>
<dbReference type="Gene3D" id="1.20.1250.20">
    <property type="entry name" value="MFS general substrate transporter like domains"/>
    <property type="match status" value="1"/>
</dbReference>
<accession>W9WLK1</accession>
<dbReference type="RefSeq" id="XP_007746513.1">
    <property type="nucleotide sequence ID" value="XM_007748323.1"/>
</dbReference>
<evidence type="ECO:0000313" key="5">
    <source>
        <dbReference type="EMBL" id="EXJ68803.1"/>
    </source>
</evidence>
<dbReference type="PANTHER" id="PTHR48022:SF26">
    <property type="entry name" value="MAJOR FACILITATOR SUPERFAMILY (MFS) PROFILE DOMAIN-CONTAINING PROTEIN-RELATED"/>
    <property type="match status" value="1"/>
</dbReference>
<dbReference type="AlphaFoldDB" id="W9WLK1"/>
<evidence type="ECO:0000256" key="3">
    <source>
        <dbReference type="ARBA" id="ARBA00022989"/>
    </source>
</evidence>
<dbReference type="GO" id="GO:0005351">
    <property type="term" value="F:carbohydrate:proton symporter activity"/>
    <property type="evidence" value="ECO:0007669"/>
    <property type="project" value="TreeGrafter"/>
</dbReference>
<evidence type="ECO:0000256" key="4">
    <source>
        <dbReference type="ARBA" id="ARBA00023136"/>
    </source>
</evidence>
<dbReference type="EMBL" id="AMGX01000012">
    <property type="protein sequence ID" value="EXJ68803.1"/>
    <property type="molecule type" value="Genomic_DNA"/>
</dbReference>
<protein>
    <recommendedName>
        <fullName evidence="7">Major facilitator superfamily (MFS) profile domain-containing protein</fullName>
    </recommendedName>
</protein>
<comment type="caution">
    <text evidence="5">The sequence shown here is derived from an EMBL/GenBank/DDBJ whole genome shotgun (WGS) entry which is preliminary data.</text>
</comment>
<dbReference type="InterPro" id="IPR036259">
    <property type="entry name" value="MFS_trans_sf"/>
</dbReference>
<dbReference type="Proteomes" id="UP000019471">
    <property type="component" value="Unassembled WGS sequence"/>
</dbReference>
<sequence>MLDGGAVCDARARASTEKNSTNFLLTITLYTLLPWRFLYDQGVSRGVVVTQDFLQMHNLAGPSKTSLLGTVTTIDDLGWVFGAVVAVWLGERLGRGRPVSVGTSIMSVGAILQICIYCTA</sequence>
<dbReference type="OrthoDB" id="6339427at2759"/>
<dbReference type="InterPro" id="IPR005828">
    <property type="entry name" value="MFS_sugar_transport-like"/>
</dbReference>
<name>W9WLK1_9EURO</name>
<comment type="subcellular location">
    <subcellularLocation>
        <location evidence="1">Membrane</location>
        <topology evidence="1">Multi-pass membrane protein</topology>
    </subcellularLocation>
</comment>